<dbReference type="CDD" id="cd05016">
    <property type="entry name" value="SIS_PGI_2"/>
    <property type="match status" value="1"/>
</dbReference>
<name>A0A2Z6DWD0_HYDTE</name>
<comment type="subcellular location">
    <subcellularLocation>
        <location evidence="7">Cytoplasm</location>
    </subcellularLocation>
</comment>
<evidence type="ECO:0000256" key="6">
    <source>
        <dbReference type="ARBA" id="ARBA00029321"/>
    </source>
</evidence>
<dbReference type="OrthoDB" id="5292300at2"/>
<keyword evidence="3 7" id="KW-0312">Gluconeogenesis</keyword>
<dbReference type="PANTHER" id="PTHR11469">
    <property type="entry name" value="GLUCOSE-6-PHOSPHATE ISOMERASE"/>
    <property type="match status" value="1"/>
</dbReference>
<dbReference type="InterPro" id="IPR046348">
    <property type="entry name" value="SIS_dom_sf"/>
</dbReference>
<organism evidence="9 10">
    <name type="scientific">Hydrogenophilus thermoluteolus</name>
    <name type="common">Pseudomonas hydrogenothermophila</name>
    <dbReference type="NCBI Taxonomy" id="297"/>
    <lineage>
        <taxon>Bacteria</taxon>
        <taxon>Pseudomonadati</taxon>
        <taxon>Pseudomonadota</taxon>
        <taxon>Hydrogenophilia</taxon>
        <taxon>Hydrogenophilales</taxon>
        <taxon>Hydrogenophilaceae</taxon>
        <taxon>Hydrogenophilus</taxon>
    </lineage>
</organism>
<feature type="active site" description="Proton donor" evidence="7">
    <location>
        <position position="366"/>
    </location>
</feature>
<dbReference type="Gene3D" id="3.40.50.10490">
    <property type="entry name" value="Glucose-6-phosphate isomerase like protein, domain 1"/>
    <property type="match status" value="2"/>
</dbReference>
<reference evidence="9 10" key="1">
    <citation type="submission" date="2018-04" db="EMBL/GenBank/DDBJ databases">
        <title>Complete genome sequence of Hydrogenophilus thermoluteolus TH-1.</title>
        <authorList>
            <person name="Arai H."/>
        </authorList>
    </citation>
    <scope>NUCLEOTIDE SEQUENCE [LARGE SCALE GENOMIC DNA]</scope>
    <source>
        <strain evidence="9 10">TH-1</strain>
    </source>
</reference>
<dbReference type="CDD" id="cd05015">
    <property type="entry name" value="SIS_PGI_1"/>
    <property type="match status" value="1"/>
</dbReference>
<evidence type="ECO:0000256" key="5">
    <source>
        <dbReference type="ARBA" id="ARBA00023235"/>
    </source>
</evidence>
<evidence type="ECO:0000256" key="1">
    <source>
        <dbReference type="ARBA" id="ARBA00004926"/>
    </source>
</evidence>
<comment type="pathway">
    <text evidence="1 7 8">Carbohydrate degradation; glycolysis; D-glyceraldehyde 3-phosphate and glycerone phosphate from D-glucose: step 2/4.</text>
</comment>
<dbReference type="PROSITE" id="PS51463">
    <property type="entry name" value="P_GLUCOSE_ISOMERASE_3"/>
    <property type="match status" value="1"/>
</dbReference>
<evidence type="ECO:0000313" key="9">
    <source>
        <dbReference type="EMBL" id="BBD76756.1"/>
    </source>
</evidence>
<sequence length="564" mass="61918">MATQRAQALPFALGWQPIEQTAAHGTLREHATRWRAFPIREQLQHDRQRVSALTWHVGDWHLDLSKQAWDVSVLQALLDLTHATALPQAIAALFAGEPVNLTERRAALHMAYRGSAQPPAAQRDRFVSEETRLAAFVAAYRSGALEGFSGAPLDTVVNIGIGGSDLGPRLVCEAFAHWGIARHGTVRFVANLDPSDFVTTTAELDPARTLFLVTSKSFSTAETLSNTRLARLWLARHFGVTPDDPRLNGHFVAVTNAVEKAEAHGFDSNRIFWLPEWVGGRYSLWSAVGLPIALAYGWETFAALRSGAAEIDRHFQSAPLEANVPVLLGLLSVWLATYLAQQQMAVLPYAHGLQLLPAWYQQLEMESNGKRVRFDGSTAPYPTAMAVWGMAGTLGQHAFHQWFYQGTQPIPIEFVAFAPEPAAADDDPLLRARADAEAALAANAVAQAEALLLGRSEAEAFTQVRAQGRTEADARALAPFLAIPGNRPSSFLLASRQRPETLGQLLALYEHATFVRGWLWGVNPFDQFGVELGKQMARQIETRCDAPHDPSTAQLLTWLKKAAR</sequence>
<dbReference type="InterPro" id="IPR001672">
    <property type="entry name" value="G6P_Isomerase"/>
</dbReference>
<feature type="active site" evidence="7">
    <location>
        <position position="534"/>
    </location>
</feature>
<accession>A0A2Z6DWD0</accession>
<evidence type="ECO:0000256" key="4">
    <source>
        <dbReference type="ARBA" id="ARBA00023152"/>
    </source>
</evidence>
<dbReference type="RefSeq" id="WP_119334571.1">
    <property type="nucleotide sequence ID" value="NZ_AP018558.1"/>
</dbReference>
<dbReference type="PROSITE" id="PS00174">
    <property type="entry name" value="P_GLUCOSE_ISOMERASE_2"/>
    <property type="match status" value="1"/>
</dbReference>
<dbReference type="InterPro" id="IPR035482">
    <property type="entry name" value="SIS_PGI_2"/>
</dbReference>
<evidence type="ECO:0000313" key="10">
    <source>
        <dbReference type="Proteomes" id="UP000262004"/>
    </source>
</evidence>
<dbReference type="Pfam" id="PF00342">
    <property type="entry name" value="PGI"/>
    <property type="match status" value="1"/>
</dbReference>
<evidence type="ECO:0000256" key="8">
    <source>
        <dbReference type="RuleBase" id="RU000612"/>
    </source>
</evidence>
<dbReference type="NCBIfam" id="NF001211">
    <property type="entry name" value="PRK00179.1"/>
    <property type="match status" value="1"/>
</dbReference>
<dbReference type="GO" id="GO:0005829">
    <property type="term" value="C:cytosol"/>
    <property type="evidence" value="ECO:0007669"/>
    <property type="project" value="TreeGrafter"/>
</dbReference>
<evidence type="ECO:0000256" key="3">
    <source>
        <dbReference type="ARBA" id="ARBA00022432"/>
    </source>
</evidence>
<dbReference type="GO" id="GO:0006094">
    <property type="term" value="P:gluconeogenesis"/>
    <property type="evidence" value="ECO:0007669"/>
    <property type="project" value="UniProtKB-UniRule"/>
</dbReference>
<comment type="function">
    <text evidence="7">Catalyzes the reversible isomerization of glucose-6-phosphate to fructose-6-phosphate.</text>
</comment>
<dbReference type="KEGG" id="htl:HPTL_0488"/>
<dbReference type="Gene3D" id="1.10.1390.10">
    <property type="match status" value="1"/>
</dbReference>
<dbReference type="PRINTS" id="PR00662">
    <property type="entry name" value="G6PISOMERASE"/>
</dbReference>
<dbReference type="InterPro" id="IPR035476">
    <property type="entry name" value="SIS_PGI_1"/>
</dbReference>
<keyword evidence="10" id="KW-1185">Reference proteome</keyword>
<comment type="pathway">
    <text evidence="7">Carbohydrate biosynthesis; gluconeogenesis.</text>
</comment>
<dbReference type="AlphaFoldDB" id="A0A2Z6DWD0"/>
<comment type="catalytic activity">
    <reaction evidence="6 7 8">
        <text>alpha-D-glucose 6-phosphate = beta-D-fructose 6-phosphate</text>
        <dbReference type="Rhea" id="RHEA:11816"/>
        <dbReference type="ChEBI" id="CHEBI:57634"/>
        <dbReference type="ChEBI" id="CHEBI:58225"/>
        <dbReference type="EC" id="5.3.1.9"/>
    </reaction>
</comment>
<dbReference type="GO" id="GO:0097367">
    <property type="term" value="F:carbohydrate derivative binding"/>
    <property type="evidence" value="ECO:0007669"/>
    <property type="project" value="InterPro"/>
</dbReference>
<dbReference type="SUPFAM" id="SSF53697">
    <property type="entry name" value="SIS domain"/>
    <property type="match status" value="1"/>
</dbReference>
<dbReference type="GO" id="GO:0004347">
    <property type="term" value="F:glucose-6-phosphate isomerase activity"/>
    <property type="evidence" value="ECO:0007669"/>
    <property type="project" value="UniProtKB-UniRule"/>
</dbReference>
<dbReference type="GO" id="GO:0051156">
    <property type="term" value="P:glucose 6-phosphate metabolic process"/>
    <property type="evidence" value="ECO:0007669"/>
    <property type="project" value="TreeGrafter"/>
</dbReference>
<dbReference type="PANTHER" id="PTHR11469:SF1">
    <property type="entry name" value="GLUCOSE-6-PHOSPHATE ISOMERASE"/>
    <property type="match status" value="1"/>
</dbReference>
<keyword evidence="7" id="KW-0963">Cytoplasm</keyword>
<dbReference type="GO" id="GO:0048029">
    <property type="term" value="F:monosaccharide binding"/>
    <property type="evidence" value="ECO:0007669"/>
    <property type="project" value="TreeGrafter"/>
</dbReference>
<dbReference type="UniPathway" id="UPA00109">
    <property type="reaction ID" value="UER00181"/>
</dbReference>
<proteinExistence type="inferred from homology"/>
<dbReference type="EC" id="5.3.1.9" evidence="7"/>
<dbReference type="EMBL" id="AP018558">
    <property type="protein sequence ID" value="BBD76756.1"/>
    <property type="molecule type" value="Genomic_DNA"/>
</dbReference>
<dbReference type="InterPro" id="IPR023096">
    <property type="entry name" value="G6P_Isomerase_C"/>
</dbReference>
<comment type="similarity">
    <text evidence="2 7 8">Belongs to the GPI family.</text>
</comment>
<protein>
    <recommendedName>
        <fullName evidence="7">Glucose-6-phosphate isomerase</fullName>
        <shortName evidence="7">GPI</shortName>
        <ecNumber evidence="7">5.3.1.9</ecNumber>
    </recommendedName>
    <alternativeName>
        <fullName evidence="7">Phosphoglucose isomerase</fullName>
        <shortName evidence="7">PGI</shortName>
    </alternativeName>
    <alternativeName>
        <fullName evidence="7">Phosphohexose isomerase</fullName>
        <shortName evidence="7">PHI</shortName>
    </alternativeName>
</protein>
<keyword evidence="5 7" id="KW-0413">Isomerase</keyword>
<feature type="active site" evidence="7">
    <location>
        <position position="397"/>
    </location>
</feature>
<keyword evidence="4 7" id="KW-0324">Glycolysis</keyword>
<dbReference type="HAMAP" id="MF_00473">
    <property type="entry name" value="G6P_isomerase"/>
    <property type="match status" value="1"/>
</dbReference>
<dbReference type="Proteomes" id="UP000262004">
    <property type="component" value="Chromosome"/>
</dbReference>
<dbReference type="GO" id="GO:0006096">
    <property type="term" value="P:glycolytic process"/>
    <property type="evidence" value="ECO:0007669"/>
    <property type="project" value="UniProtKB-UniRule"/>
</dbReference>
<evidence type="ECO:0000256" key="7">
    <source>
        <dbReference type="HAMAP-Rule" id="MF_00473"/>
    </source>
</evidence>
<dbReference type="PROSITE" id="PS00765">
    <property type="entry name" value="P_GLUCOSE_ISOMERASE_1"/>
    <property type="match status" value="1"/>
</dbReference>
<dbReference type="InterPro" id="IPR018189">
    <property type="entry name" value="Phosphoglucose_isomerase_CS"/>
</dbReference>
<dbReference type="UniPathway" id="UPA00138"/>
<evidence type="ECO:0000256" key="2">
    <source>
        <dbReference type="ARBA" id="ARBA00006604"/>
    </source>
</evidence>
<gene>
    <name evidence="7 9" type="primary">pgi</name>
    <name evidence="9" type="ORF">HPTL_0488</name>
</gene>